<keyword evidence="2" id="KW-0812">Transmembrane</keyword>
<reference evidence="12 13" key="1">
    <citation type="submission" date="2024-05" db="EMBL/GenBank/DDBJ databases">
        <title>Genome sequencing and assembly of Indian major carp, Cirrhinus mrigala (Hamilton, 1822).</title>
        <authorList>
            <person name="Mohindra V."/>
            <person name="Chowdhury L.M."/>
            <person name="Lal K."/>
            <person name="Jena J.K."/>
        </authorList>
    </citation>
    <scope>NUCLEOTIDE SEQUENCE [LARGE SCALE GENOMIC DNA]</scope>
    <source>
        <strain evidence="12">CM1030</strain>
        <tissue evidence="12">Blood</tissue>
    </source>
</reference>
<keyword evidence="6" id="KW-0472">Membrane</keyword>
<evidence type="ECO:0000256" key="10">
    <source>
        <dbReference type="ARBA" id="ARBA00023319"/>
    </source>
</evidence>
<keyword evidence="13" id="KW-1185">Reference proteome</keyword>
<keyword evidence="9" id="KW-0325">Glycoprotein</keyword>
<evidence type="ECO:0000256" key="6">
    <source>
        <dbReference type="ARBA" id="ARBA00023136"/>
    </source>
</evidence>
<accession>A0ABD0QJH7</accession>
<feature type="domain" description="Ig-like" evidence="11">
    <location>
        <begin position="3"/>
        <end position="57"/>
    </location>
</feature>
<keyword evidence="4" id="KW-0677">Repeat</keyword>
<dbReference type="EMBL" id="JAMKFB020000008">
    <property type="protein sequence ID" value="KAL0186383.1"/>
    <property type="molecule type" value="Genomic_DNA"/>
</dbReference>
<evidence type="ECO:0000313" key="13">
    <source>
        <dbReference type="Proteomes" id="UP001529510"/>
    </source>
</evidence>
<proteinExistence type="predicted"/>
<feature type="non-terminal residue" evidence="12">
    <location>
        <position position="1"/>
    </location>
</feature>
<evidence type="ECO:0000256" key="9">
    <source>
        <dbReference type="ARBA" id="ARBA00023180"/>
    </source>
</evidence>
<dbReference type="SUPFAM" id="SSF48726">
    <property type="entry name" value="Immunoglobulin"/>
    <property type="match status" value="1"/>
</dbReference>
<protein>
    <recommendedName>
        <fullName evidence="11">Ig-like domain-containing protein</fullName>
    </recommendedName>
</protein>
<evidence type="ECO:0000256" key="1">
    <source>
        <dbReference type="ARBA" id="ARBA00004167"/>
    </source>
</evidence>
<dbReference type="InterPro" id="IPR036179">
    <property type="entry name" value="Ig-like_dom_sf"/>
</dbReference>
<keyword evidence="7" id="KW-1015">Disulfide bond</keyword>
<dbReference type="InterPro" id="IPR013783">
    <property type="entry name" value="Ig-like_fold"/>
</dbReference>
<dbReference type="InterPro" id="IPR007110">
    <property type="entry name" value="Ig-like_dom"/>
</dbReference>
<dbReference type="PROSITE" id="PS50835">
    <property type="entry name" value="IG_LIKE"/>
    <property type="match status" value="1"/>
</dbReference>
<comment type="subcellular location">
    <subcellularLocation>
        <location evidence="1">Membrane</location>
        <topology evidence="1">Single-pass membrane protein</topology>
    </subcellularLocation>
</comment>
<evidence type="ECO:0000256" key="2">
    <source>
        <dbReference type="ARBA" id="ARBA00022692"/>
    </source>
</evidence>
<dbReference type="PANTHER" id="PTHR19890:SF10">
    <property type="entry name" value="FIBROBLAST GROWTH FACTOR RECEPTOR-LIKE 1"/>
    <property type="match status" value="1"/>
</dbReference>
<evidence type="ECO:0000256" key="5">
    <source>
        <dbReference type="ARBA" id="ARBA00022989"/>
    </source>
</evidence>
<evidence type="ECO:0000259" key="11">
    <source>
        <dbReference type="PROSITE" id="PS50835"/>
    </source>
</evidence>
<dbReference type="InterPro" id="IPR052615">
    <property type="entry name" value="FGFRL"/>
</dbReference>
<dbReference type="Gene3D" id="2.60.40.10">
    <property type="entry name" value="Immunoglobulins"/>
    <property type="match status" value="1"/>
</dbReference>
<feature type="non-terminal residue" evidence="12">
    <location>
        <position position="57"/>
    </location>
</feature>
<dbReference type="InterPro" id="IPR013098">
    <property type="entry name" value="Ig_I-set"/>
</dbReference>
<dbReference type="PANTHER" id="PTHR19890">
    <property type="entry name" value="FIBROBLAST GROWTH FACTOR RECEPTOR"/>
    <property type="match status" value="1"/>
</dbReference>
<dbReference type="AlphaFoldDB" id="A0ABD0QJH7"/>
<keyword evidence="8" id="KW-0675">Receptor</keyword>
<evidence type="ECO:0000256" key="3">
    <source>
        <dbReference type="ARBA" id="ARBA00022729"/>
    </source>
</evidence>
<evidence type="ECO:0000256" key="4">
    <source>
        <dbReference type="ARBA" id="ARBA00022737"/>
    </source>
</evidence>
<dbReference type="Pfam" id="PF07679">
    <property type="entry name" value="I-set"/>
    <property type="match status" value="1"/>
</dbReference>
<organism evidence="12 13">
    <name type="scientific">Cirrhinus mrigala</name>
    <name type="common">Mrigala</name>
    <dbReference type="NCBI Taxonomy" id="683832"/>
    <lineage>
        <taxon>Eukaryota</taxon>
        <taxon>Metazoa</taxon>
        <taxon>Chordata</taxon>
        <taxon>Craniata</taxon>
        <taxon>Vertebrata</taxon>
        <taxon>Euteleostomi</taxon>
        <taxon>Actinopterygii</taxon>
        <taxon>Neopterygii</taxon>
        <taxon>Teleostei</taxon>
        <taxon>Ostariophysi</taxon>
        <taxon>Cypriniformes</taxon>
        <taxon>Cyprinidae</taxon>
        <taxon>Labeoninae</taxon>
        <taxon>Labeonini</taxon>
        <taxon>Cirrhinus</taxon>
    </lineage>
</organism>
<name>A0ABD0QJH7_CIRMR</name>
<dbReference type="FunFam" id="2.60.40.10:FF:000016">
    <property type="entry name" value="Fibroblast growth factor receptor"/>
    <property type="match status" value="1"/>
</dbReference>
<evidence type="ECO:0000256" key="8">
    <source>
        <dbReference type="ARBA" id="ARBA00023170"/>
    </source>
</evidence>
<dbReference type="Proteomes" id="UP001529510">
    <property type="component" value="Unassembled WGS sequence"/>
</dbReference>
<keyword evidence="5" id="KW-1133">Transmembrane helix</keyword>
<evidence type="ECO:0000313" key="12">
    <source>
        <dbReference type="EMBL" id="KAL0186383.1"/>
    </source>
</evidence>
<gene>
    <name evidence="12" type="ORF">M9458_018053</name>
</gene>
<evidence type="ECO:0000256" key="7">
    <source>
        <dbReference type="ARBA" id="ARBA00023157"/>
    </source>
</evidence>
<comment type="caution">
    <text evidence="12">The sequence shown here is derived from an EMBL/GenBank/DDBJ whole genome shotgun (WGS) entry which is preliminary data.</text>
</comment>
<sequence length="57" mass="6470">MAPAWAQPDKMEKKLHAVPASKTVKFRCQANGNPTPTLKWLKNGKEFKKDQRIGGYK</sequence>
<dbReference type="GO" id="GO:0016020">
    <property type="term" value="C:membrane"/>
    <property type="evidence" value="ECO:0007669"/>
    <property type="project" value="UniProtKB-SubCell"/>
</dbReference>
<keyword evidence="3" id="KW-0732">Signal</keyword>
<keyword evidence="10" id="KW-0393">Immunoglobulin domain</keyword>